<dbReference type="InterPro" id="IPR000731">
    <property type="entry name" value="SSD"/>
</dbReference>
<dbReference type="InterPro" id="IPR050545">
    <property type="entry name" value="Mycobact_MmpL"/>
</dbReference>
<organism evidence="9 10">
    <name type="scientific">Tenggerimyces flavus</name>
    <dbReference type="NCBI Taxonomy" id="1708749"/>
    <lineage>
        <taxon>Bacteria</taxon>
        <taxon>Bacillati</taxon>
        <taxon>Actinomycetota</taxon>
        <taxon>Actinomycetes</taxon>
        <taxon>Propionibacteriales</taxon>
        <taxon>Nocardioidaceae</taxon>
        <taxon>Tenggerimyces</taxon>
    </lineage>
</organism>
<sequence>MDRLSRLLVRRRRWVLAGALAVFLLAGVLATGTLDALVLSRWQSPGSESMRAAAVLQERFGTASANVMVVVTAKQGTVDSPAVAAAGAALTRELVDRPEVDEATSYWTGEPDPLLRSEDGKQALIVGYVPGDATTARGMLAELAPDFTRDDGTVTVEVTGREEVSRQISAQSAQDFVRAEMIIFPLVLLLLVWMFRGIGPALATVGVGLFAMVTTMAALRLLTSVTEISTFALNITLAMGLGLGIDYCLIVLSRFREQRQLGDSRADAIARTVATAGRTVLFSGLTVAVSLLGLLLIPFPFLRAFAYAGILVVGFSMLGAVVVLPALLAATRKLGDRAPRPSRGFWHRGALAVMRRPLVYGGTAAVLLALLGAPFLGLTFGLPDERTLPPGAQVRTVEERINAGFPSEPDDALQAVIPVAGGAAVDRYAAELGRVEGVARAEIAGQQGDSAWVSIIPTSERLRTDPLGLVADVRAVDAPFGVLVGGYPAELADYRQALLDRLPWVLATIFACTFVILFLMTGSVLLPIKATVMNLLSLSAMFGVLVWGFQNGNLAGLLGFTPTGTLETSIPLLMFCIAYGLSMDYEVFMLSRIKEEYDRTGDNTSAVAHAMERSGPLITGAAAILALSFAIYATSGVVFLKMLGVGLAVAIIVDATLIRAILVPAFMRLAGKANWWAPKPLRRLHARFGLREETATT</sequence>
<keyword evidence="6 7" id="KW-0472">Membrane</keyword>
<feature type="transmembrane region" description="Helical" evidence="7">
    <location>
        <begin position="280"/>
        <end position="299"/>
    </location>
</feature>
<evidence type="ECO:0000256" key="6">
    <source>
        <dbReference type="ARBA" id="ARBA00023136"/>
    </source>
</evidence>
<feature type="transmembrane region" description="Helical" evidence="7">
    <location>
        <begin position="504"/>
        <end position="525"/>
    </location>
</feature>
<evidence type="ECO:0000313" key="9">
    <source>
        <dbReference type="EMBL" id="MFC3765746.1"/>
    </source>
</evidence>
<evidence type="ECO:0000256" key="5">
    <source>
        <dbReference type="ARBA" id="ARBA00022989"/>
    </source>
</evidence>
<dbReference type="Gene3D" id="1.20.1640.10">
    <property type="entry name" value="Multidrug efflux transporter AcrB transmembrane domain"/>
    <property type="match status" value="2"/>
</dbReference>
<comment type="subcellular location">
    <subcellularLocation>
        <location evidence="1">Cell membrane</location>
        <topology evidence="1">Multi-pass membrane protein</topology>
    </subcellularLocation>
</comment>
<keyword evidence="3" id="KW-1003">Cell membrane</keyword>
<evidence type="ECO:0000313" key="10">
    <source>
        <dbReference type="Proteomes" id="UP001595699"/>
    </source>
</evidence>
<accession>A0ABV7YK87</accession>
<feature type="transmembrane region" description="Helical" evidence="7">
    <location>
        <begin position="358"/>
        <end position="380"/>
    </location>
</feature>
<feature type="transmembrane region" description="Helical" evidence="7">
    <location>
        <begin position="202"/>
        <end position="222"/>
    </location>
</feature>
<dbReference type="Proteomes" id="UP001595699">
    <property type="component" value="Unassembled WGS sequence"/>
</dbReference>
<dbReference type="SUPFAM" id="SSF82866">
    <property type="entry name" value="Multidrug efflux transporter AcrB transmembrane domain"/>
    <property type="match status" value="2"/>
</dbReference>
<keyword evidence="4 7" id="KW-0812">Transmembrane</keyword>
<dbReference type="PANTHER" id="PTHR33406:SF11">
    <property type="entry name" value="MEMBRANE PROTEIN SCO6666-RELATED"/>
    <property type="match status" value="1"/>
</dbReference>
<evidence type="ECO:0000256" key="3">
    <source>
        <dbReference type="ARBA" id="ARBA00022475"/>
    </source>
</evidence>
<comment type="similarity">
    <text evidence="2">Belongs to the resistance-nodulation-cell division (RND) (TC 2.A.6) family. MmpL subfamily.</text>
</comment>
<feature type="transmembrane region" description="Helical" evidence="7">
    <location>
        <begin position="176"/>
        <end position="195"/>
    </location>
</feature>
<feature type="transmembrane region" description="Helical" evidence="7">
    <location>
        <begin position="305"/>
        <end position="330"/>
    </location>
</feature>
<feature type="domain" description="SSD" evidence="8">
    <location>
        <begin position="536"/>
        <end position="668"/>
    </location>
</feature>
<feature type="transmembrane region" description="Helical" evidence="7">
    <location>
        <begin position="570"/>
        <end position="593"/>
    </location>
</feature>
<feature type="transmembrane region" description="Helical" evidence="7">
    <location>
        <begin position="228"/>
        <end position="252"/>
    </location>
</feature>
<dbReference type="Pfam" id="PF03176">
    <property type="entry name" value="MMPL"/>
    <property type="match status" value="2"/>
</dbReference>
<evidence type="ECO:0000256" key="2">
    <source>
        <dbReference type="ARBA" id="ARBA00010157"/>
    </source>
</evidence>
<proteinExistence type="inferred from homology"/>
<keyword evidence="5 7" id="KW-1133">Transmembrane helix</keyword>
<feature type="transmembrane region" description="Helical" evidence="7">
    <location>
        <begin position="639"/>
        <end position="662"/>
    </location>
</feature>
<dbReference type="PROSITE" id="PS50156">
    <property type="entry name" value="SSD"/>
    <property type="match status" value="2"/>
</dbReference>
<reference evidence="10" key="1">
    <citation type="journal article" date="2019" name="Int. J. Syst. Evol. Microbiol.">
        <title>The Global Catalogue of Microorganisms (GCM) 10K type strain sequencing project: providing services to taxonomists for standard genome sequencing and annotation.</title>
        <authorList>
            <consortium name="The Broad Institute Genomics Platform"/>
            <consortium name="The Broad Institute Genome Sequencing Center for Infectious Disease"/>
            <person name="Wu L."/>
            <person name="Ma J."/>
        </authorList>
    </citation>
    <scope>NUCLEOTIDE SEQUENCE [LARGE SCALE GENOMIC DNA]</scope>
    <source>
        <strain evidence="10">CGMCC 4.7241</strain>
    </source>
</reference>
<dbReference type="EMBL" id="JBHRZH010000043">
    <property type="protein sequence ID" value="MFC3765746.1"/>
    <property type="molecule type" value="Genomic_DNA"/>
</dbReference>
<evidence type="ECO:0000259" key="8">
    <source>
        <dbReference type="PROSITE" id="PS50156"/>
    </source>
</evidence>
<evidence type="ECO:0000256" key="1">
    <source>
        <dbReference type="ARBA" id="ARBA00004651"/>
    </source>
</evidence>
<feature type="domain" description="SSD" evidence="8">
    <location>
        <begin position="202"/>
        <end position="330"/>
    </location>
</feature>
<comment type="caution">
    <text evidence="9">The sequence shown here is derived from an EMBL/GenBank/DDBJ whole genome shotgun (WGS) entry which is preliminary data.</text>
</comment>
<dbReference type="PANTHER" id="PTHR33406">
    <property type="entry name" value="MEMBRANE PROTEIN MJ1562-RELATED"/>
    <property type="match status" value="1"/>
</dbReference>
<dbReference type="InterPro" id="IPR004869">
    <property type="entry name" value="MMPL_dom"/>
</dbReference>
<dbReference type="RefSeq" id="WP_205121021.1">
    <property type="nucleotide sequence ID" value="NZ_JAFBCM010000001.1"/>
</dbReference>
<evidence type="ECO:0000256" key="7">
    <source>
        <dbReference type="SAM" id="Phobius"/>
    </source>
</evidence>
<evidence type="ECO:0000256" key="4">
    <source>
        <dbReference type="ARBA" id="ARBA00022692"/>
    </source>
</evidence>
<feature type="transmembrane region" description="Helical" evidence="7">
    <location>
        <begin position="532"/>
        <end position="550"/>
    </location>
</feature>
<protein>
    <submittedName>
        <fullName evidence="9">MMPL family transporter</fullName>
    </submittedName>
</protein>
<feature type="transmembrane region" description="Helical" evidence="7">
    <location>
        <begin position="614"/>
        <end position="633"/>
    </location>
</feature>
<name>A0ABV7YK87_9ACTN</name>
<gene>
    <name evidence="9" type="ORF">ACFOUW_33270</name>
</gene>
<keyword evidence="10" id="KW-1185">Reference proteome</keyword>